<reference evidence="4" key="1">
    <citation type="journal article" date="2020" name="Int. J. Syst. Evol. Microbiol.">
        <title>Capnocytophaga felis sp. nov. isolated from the feline oral cavity.</title>
        <authorList>
            <person name="Suzuki M."/>
            <person name="Umeda K."/>
            <person name="Kimura M."/>
            <person name="Imaoka K."/>
            <person name="Morikawa S."/>
            <person name="Maeda K."/>
        </authorList>
    </citation>
    <scope>NUCLEOTIDE SEQUENCE [LARGE SCALE GENOMIC DNA]</scope>
    <source>
        <strain evidence="4">KC07070</strain>
    </source>
</reference>
<organism evidence="3 4">
    <name type="scientific">Capnocytophaga felis</name>
    <dbReference type="NCBI Taxonomy" id="2267611"/>
    <lineage>
        <taxon>Bacteria</taxon>
        <taxon>Pseudomonadati</taxon>
        <taxon>Bacteroidota</taxon>
        <taxon>Flavobacteriia</taxon>
        <taxon>Flavobacteriales</taxon>
        <taxon>Flavobacteriaceae</taxon>
        <taxon>Capnocytophaga</taxon>
    </lineage>
</organism>
<dbReference type="OrthoDB" id="653949at2"/>
<dbReference type="AlphaFoldDB" id="A0A5M4B5Z8"/>
<dbReference type="Gene3D" id="3.30.70.1070">
    <property type="entry name" value="Sporulation related repeat"/>
    <property type="match status" value="1"/>
</dbReference>
<evidence type="ECO:0000313" key="3">
    <source>
        <dbReference type="EMBL" id="GET45043.1"/>
    </source>
</evidence>
<protein>
    <recommendedName>
        <fullName evidence="2">SPOR domain-containing protein</fullName>
    </recommendedName>
</protein>
<feature type="domain" description="SPOR" evidence="2">
    <location>
        <begin position="320"/>
        <end position="401"/>
    </location>
</feature>
<evidence type="ECO:0000313" key="4">
    <source>
        <dbReference type="Proteomes" id="UP000398217"/>
    </source>
</evidence>
<dbReference type="Pfam" id="PF18174">
    <property type="entry name" value="HU-CCDC81_bac_1"/>
    <property type="match status" value="1"/>
</dbReference>
<dbReference type="InterPro" id="IPR040495">
    <property type="entry name" value="HU-CCDC81_bac_1"/>
</dbReference>
<keyword evidence="1" id="KW-0472">Membrane</keyword>
<evidence type="ECO:0000259" key="2">
    <source>
        <dbReference type="PROSITE" id="PS51724"/>
    </source>
</evidence>
<sequence length="403" mass="45433">MKDLNEYIEELLYKHQCVIIPKFGAFISNRKSARLFEDKTFVPPKRELTFNASLHSNDGLLIKYISETSGVDYNLVEDYVNLTVEGWKKILQQGENLTLNNIGVLRQTPEGRLAFEVFEDVNYLTDSFGMSAFVPHEIAEVEEVIKPVEKQITPTLDLPVEKEAKTENTFVNRQRKEEPKRAKKRPFLAYTAIAIVGLGLLAFGAFKLFGEDIITDEPQNEITITESQIEEQVQQKLSEATFTIPLTLPTISLNAVKVKELSKSKAEASQETMSPQTTEVVKSEVKEVKKEVVTPKEVVKEVKKEIKKEVAPATVKETSSTKNKKFQVIAGAFKEEKNARTRVEQLRKLGYKNASVIGKNAKGLYQVSYAGFDNMAEAEALKKEVKEAKEQKKLDGGWILVNP</sequence>
<evidence type="ECO:0000256" key="1">
    <source>
        <dbReference type="SAM" id="Phobius"/>
    </source>
</evidence>
<accession>A0A5M4B5Z8</accession>
<dbReference type="GO" id="GO:0042834">
    <property type="term" value="F:peptidoglycan binding"/>
    <property type="evidence" value="ECO:0007669"/>
    <property type="project" value="InterPro"/>
</dbReference>
<dbReference type="EMBL" id="BLBC01000005">
    <property type="protein sequence ID" value="GET45043.1"/>
    <property type="molecule type" value="Genomic_DNA"/>
</dbReference>
<dbReference type="Pfam" id="PF05036">
    <property type="entry name" value="SPOR"/>
    <property type="match status" value="1"/>
</dbReference>
<dbReference type="Pfam" id="PF18175">
    <property type="entry name" value="HU-CCDC81_bac_2"/>
    <property type="match status" value="1"/>
</dbReference>
<dbReference type="PROSITE" id="PS51724">
    <property type="entry name" value="SPOR"/>
    <property type="match status" value="1"/>
</dbReference>
<keyword evidence="1" id="KW-1133">Transmembrane helix</keyword>
<dbReference type="RefSeq" id="WP_155283742.1">
    <property type="nucleotide sequence ID" value="NZ_BLBC01000005.1"/>
</dbReference>
<name>A0A5M4B5Z8_9FLAO</name>
<proteinExistence type="predicted"/>
<feature type="transmembrane region" description="Helical" evidence="1">
    <location>
        <begin position="187"/>
        <end position="209"/>
    </location>
</feature>
<dbReference type="InterPro" id="IPR007730">
    <property type="entry name" value="SPOR-like_dom"/>
</dbReference>
<keyword evidence="1" id="KW-0812">Transmembrane</keyword>
<dbReference type="InterPro" id="IPR036680">
    <property type="entry name" value="SPOR-like_sf"/>
</dbReference>
<keyword evidence="4" id="KW-1185">Reference proteome</keyword>
<dbReference type="InterPro" id="IPR041268">
    <property type="entry name" value="HU-CCDC81_bac_2"/>
</dbReference>
<dbReference type="Proteomes" id="UP000398217">
    <property type="component" value="Unassembled WGS sequence"/>
</dbReference>
<dbReference type="SUPFAM" id="SSF110997">
    <property type="entry name" value="Sporulation related repeat"/>
    <property type="match status" value="1"/>
</dbReference>
<comment type="caution">
    <text evidence="3">The sequence shown here is derived from an EMBL/GenBank/DDBJ whole genome shotgun (WGS) entry which is preliminary data.</text>
</comment>
<gene>
    <name evidence="3" type="ORF">RCZ01_03450</name>
</gene>